<evidence type="ECO:0000259" key="1">
    <source>
        <dbReference type="Pfam" id="PF09331"/>
    </source>
</evidence>
<organism evidence="2 3">
    <name type="scientific">Solanum commersonii</name>
    <name type="common">Commerson's wild potato</name>
    <name type="synonym">Commerson's nightshade</name>
    <dbReference type="NCBI Taxonomy" id="4109"/>
    <lineage>
        <taxon>Eukaryota</taxon>
        <taxon>Viridiplantae</taxon>
        <taxon>Streptophyta</taxon>
        <taxon>Embryophyta</taxon>
        <taxon>Tracheophyta</taxon>
        <taxon>Spermatophyta</taxon>
        <taxon>Magnoliopsida</taxon>
        <taxon>eudicotyledons</taxon>
        <taxon>Gunneridae</taxon>
        <taxon>Pentapetalae</taxon>
        <taxon>asterids</taxon>
        <taxon>lamiids</taxon>
        <taxon>Solanales</taxon>
        <taxon>Solanaceae</taxon>
        <taxon>Solanoideae</taxon>
        <taxon>Solaneae</taxon>
        <taxon>Solanum</taxon>
    </lineage>
</organism>
<dbReference type="AlphaFoldDB" id="A0A9J6A181"/>
<dbReference type="PANTHER" id="PTHR48302">
    <property type="entry name" value="ULP1 PROTEASE FAMILY, C-TERMINAL CATALYTIC DOMAIN CONTAINING PROTEIN"/>
    <property type="match status" value="1"/>
</dbReference>
<dbReference type="Pfam" id="PF09331">
    <property type="entry name" value="DUF1985"/>
    <property type="match status" value="1"/>
</dbReference>
<evidence type="ECO:0000313" key="2">
    <source>
        <dbReference type="EMBL" id="KAG5618305.1"/>
    </source>
</evidence>
<comment type="caution">
    <text evidence="2">The sequence shown here is derived from an EMBL/GenBank/DDBJ whole genome shotgun (WGS) entry which is preliminary data.</text>
</comment>
<keyword evidence="3" id="KW-1185">Reference proteome</keyword>
<dbReference type="EMBL" id="JACXVP010000003">
    <property type="protein sequence ID" value="KAG5618305.1"/>
    <property type="molecule type" value="Genomic_DNA"/>
</dbReference>
<dbReference type="Proteomes" id="UP000824120">
    <property type="component" value="Chromosome 3"/>
</dbReference>
<name>A0A9J6A181_SOLCO</name>
<dbReference type="OrthoDB" id="1305687at2759"/>
<dbReference type="InterPro" id="IPR015410">
    <property type="entry name" value="DUF1985"/>
</dbReference>
<reference evidence="2 3" key="1">
    <citation type="submission" date="2020-09" db="EMBL/GenBank/DDBJ databases">
        <title>De no assembly of potato wild relative species, Solanum commersonii.</title>
        <authorList>
            <person name="Cho K."/>
        </authorList>
    </citation>
    <scope>NUCLEOTIDE SEQUENCE [LARGE SCALE GENOMIC DNA]</scope>
    <source>
        <strain evidence="2">LZ3.2</strain>
        <tissue evidence="2">Leaf</tissue>
    </source>
</reference>
<sequence>MNDEIVVKKKKGWRNPPKKERKVTYAVSRPTLPKVQHDNKDVLHVRHANGTVLQFGIKKFAIDTTQDAVQMTILYFINTFILCHLGETSIKIEEFLMVKDGTYELYPWGKIAFDKLITSLRQDFNQSKQMYRLFGMPYALNVWTYECASSINPEIVVKVANNACSNIVPTQDEVEALDLPNIQDAHTPEPSTTAVLPNKVQTRAFT</sequence>
<protein>
    <recommendedName>
        <fullName evidence="1">DUF1985 domain-containing protein</fullName>
    </recommendedName>
</protein>
<gene>
    <name evidence="2" type="ORF">H5410_018129</name>
</gene>
<proteinExistence type="predicted"/>
<accession>A0A9J6A181</accession>
<evidence type="ECO:0000313" key="3">
    <source>
        <dbReference type="Proteomes" id="UP000824120"/>
    </source>
</evidence>
<feature type="domain" description="DUF1985" evidence="1">
    <location>
        <begin position="63"/>
        <end position="118"/>
    </location>
</feature>
<dbReference type="PANTHER" id="PTHR48302:SF2">
    <property type="entry name" value="DUF1985 DOMAIN-CONTAINING PROTEIN"/>
    <property type="match status" value="1"/>
</dbReference>